<feature type="transmembrane region" description="Helical" evidence="6">
    <location>
        <begin position="113"/>
        <end position="135"/>
    </location>
</feature>
<dbReference type="InterPro" id="IPR000276">
    <property type="entry name" value="GPCR_Rhodpsn"/>
</dbReference>
<reference evidence="9" key="1">
    <citation type="journal article" date="2002" name="Science">
        <title>The draft genome of Ciona intestinalis: insights into chordate and vertebrate origins.</title>
        <authorList>
            <person name="Dehal P."/>
            <person name="Satou Y."/>
            <person name="Campbell R.K."/>
            <person name="Chapman J."/>
            <person name="Degnan B."/>
            <person name="De Tomaso A."/>
            <person name="Davidson B."/>
            <person name="Di Gregorio A."/>
            <person name="Gelpke M."/>
            <person name="Goodstein D.M."/>
            <person name="Harafuji N."/>
            <person name="Hastings K.E."/>
            <person name="Ho I."/>
            <person name="Hotta K."/>
            <person name="Huang W."/>
            <person name="Kawashima T."/>
            <person name="Lemaire P."/>
            <person name="Martinez D."/>
            <person name="Meinertzhagen I.A."/>
            <person name="Necula S."/>
            <person name="Nonaka M."/>
            <person name="Putnam N."/>
            <person name="Rash S."/>
            <person name="Saiga H."/>
            <person name="Satake M."/>
            <person name="Terry A."/>
            <person name="Yamada L."/>
            <person name="Wang H.G."/>
            <person name="Awazu S."/>
            <person name="Azumi K."/>
            <person name="Boore J."/>
            <person name="Branno M."/>
            <person name="Chin-Bow S."/>
            <person name="DeSantis R."/>
            <person name="Doyle S."/>
            <person name="Francino P."/>
            <person name="Keys D.N."/>
            <person name="Haga S."/>
            <person name="Hayashi H."/>
            <person name="Hino K."/>
            <person name="Imai K.S."/>
            <person name="Inaba K."/>
            <person name="Kano S."/>
            <person name="Kobayashi K."/>
            <person name="Kobayashi M."/>
            <person name="Lee B.I."/>
            <person name="Makabe K.W."/>
            <person name="Manohar C."/>
            <person name="Matassi G."/>
            <person name="Medina M."/>
            <person name="Mochizuki Y."/>
            <person name="Mount S."/>
            <person name="Morishita T."/>
            <person name="Miura S."/>
            <person name="Nakayama A."/>
            <person name="Nishizaka S."/>
            <person name="Nomoto H."/>
            <person name="Ohta F."/>
            <person name="Oishi K."/>
            <person name="Rigoutsos I."/>
            <person name="Sano M."/>
            <person name="Sasaki A."/>
            <person name="Sasakura Y."/>
            <person name="Shoguchi E."/>
            <person name="Shin-i T."/>
            <person name="Spagnuolo A."/>
            <person name="Stainier D."/>
            <person name="Suzuki M.M."/>
            <person name="Tassy O."/>
            <person name="Takatori N."/>
            <person name="Tokuoka M."/>
            <person name="Yagi K."/>
            <person name="Yoshizaki F."/>
            <person name="Wada S."/>
            <person name="Zhang C."/>
            <person name="Hyatt P.D."/>
            <person name="Larimer F."/>
            <person name="Detter C."/>
            <person name="Doggett N."/>
            <person name="Glavina T."/>
            <person name="Hawkins T."/>
            <person name="Richardson P."/>
            <person name="Lucas S."/>
            <person name="Kohara Y."/>
            <person name="Levine M."/>
            <person name="Satoh N."/>
            <person name="Rokhsar D.S."/>
        </authorList>
    </citation>
    <scope>NUCLEOTIDE SEQUENCE [LARGE SCALE GENOMIC DNA]</scope>
</reference>
<evidence type="ECO:0000256" key="2">
    <source>
        <dbReference type="ARBA" id="ARBA00022475"/>
    </source>
</evidence>
<dbReference type="PANTHER" id="PTHR22750">
    <property type="entry name" value="G-PROTEIN COUPLED RECEPTOR"/>
    <property type="match status" value="1"/>
</dbReference>
<dbReference type="InterPro" id="IPR017452">
    <property type="entry name" value="GPCR_Rhodpsn_7TM"/>
</dbReference>
<comment type="subcellular location">
    <subcellularLocation>
        <location evidence="1">Cell membrane</location>
        <topology evidence="1">Multi-pass membrane protein</topology>
    </subcellularLocation>
</comment>
<dbReference type="STRING" id="7719.ENSCINP00000012169"/>
<dbReference type="GO" id="GO:0071880">
    <property type="term" value="P:adenylate cyclase-activating adrenergic receptor signaling pathway"/>
    <property type="evidence" value="ECO:0000318"/>
    <property type="project" value="GO_Central"/>
</dbReference>
<protein>
    <recommendedName>
        <fullName evidence="7">G-protein coupled receptors family 1 profile domain-containing protein</fullName>
    </recommendedName>
</protein>
<keyword evidence="2" id="KW-1003">Cell membrane</keyword>
<dbReference type="GeneTree" id="ENSGT00940000167322"/>
<reference evidence="8" key="2">
    <citation type="journal article" date="2008" name="Genome Biol.">
        <title>Improved genome assembly and evidence-based global gene model set for the chordate Ciona intestinalis: new insight into intron and operon populations.</title>
        <authorList>
            <person name="Satou Y."/>
            <person name="Mineta K."/>
            <person name="Ogasawara M."/>
            <person name="Sasakura Y."/>
            <person name="Shoguchi E."/>
            <person name="Ueno K."/>
            <person name="Yamada L."/>
            <person name="Matsumoto J."/>
            <person name="Wasserscheid J."/>
            <person name="Dewar K."/>
            <person name="Wiley G.B."/>
            <person name="Macmil S.L."/>
            <person name="Roe B.A."/>
            <person name="Zeller R.W."/>
            <person name="Hastings K.E."/>
            <person name="Lemaire P."/>
            <person name="Lindquist E."/>
            <person name="Endo T."/>
            <person name="Hotta K."/>
            <person name="Inaba K."/>
        </authorList>
    </citation>
    <scope>NUCLEOTIDE SEQUENCE [LARGE SCALE GENOMIC DNA]</scope>
    <source>
        <strain evidence="8">wild type</strain>
    </source>
</reference>
<evidence type="ECO:0000256" key="4">
    <source>
        <dbReference type="ARBA" id="ARBA00022989"/>
    </source>
</evidence>
<dbReference type="PRINTS" id="PR00237">
    <property type="entry name" value="GPCRRHODOPSN"/>
</dbReference>
<dbReference type="SUPFAM" id="SSF81321">
    <property type="entry name" value="Family A G protein-coupled receptor-like"/>
    <property type="match status" value="1"/>
</dbReference>
<feature type="transmembrane region" description="Helical" evidence="6">
    <location>
        <begin position="212"/>
        <end position="238"/>
    </location>
</feature>
<name>F6SHX3_CIOIN</name>
<feature type="transmembrane region" description="Helical" evidence="6">
    <location>
        <begin position="80"/>
        <end position="101"/>
    </location>
</feature>
<keyword evidence="4 6" id="KW-1133">Transmembrane helix</keyword>
<sequence>CTSRAHFDLKSSNIAVSFVNYVVNQSASNMENITFIGSEPRSTSPVEIATSIACILAIFVNFCVLLVIYIGPRAFRTPTFFFISSLATADLLTGITILLAIFLPVSDHSWERIVLKGLAVVCFSASVNNLMVIAGDRYLKINDDRRYGTVFTNRSAAILIVLTWICAISLFLVAPLVGWSCGEDFCTCPRDAMCVCDKNYCSQSFTPFSKSYLIVGVSYFVVSLIAMVGLYWAIFASVRRRAGSKRHRNGSVVGPVASRGPFVMIHRRREIRLAKTLVIVMGVFFICWLPVVTLFVYDVIVDDKRLIVWFDYCLASAVIHPLANPIIYSLRLPRM</sequence>
<reference evidence="8" key="3">
    <citation type="submission" date="2025-08" db="UniProtKB">
        <authorList>
            <consortium name="Ensembl"/>
        </authorList>
    </citation>
    <scope>IDENTIFICATION</scope>
</reference>
<dbReference type="GO" id="GO:0005886">
    <property type="term" value="C:plasma membrane"/>
    <property type="evidence" value="ECO:0000318"/>
    <property type="project" value="GO_Central"/>
</dbReference>
<dbReference type="Proteomes" id="UP000008144">
    <property type="component" value="Chromosome 2"/>
</dbReference>
<evidence type="ECO:0000313" key="8">
    <source>
        <dbReference type="Ensembl" id="ENSCINP00000012169.3"/>
    </source>
</evidence>
<feature type="transmembrane region" description="Helical" evidence="6">
    <location>
        <begin position="277"/>
        <end position="297"/>
    </location>
</feature>
<evidence type="ECO:0000313" key="9">
    <source>
        <dbReference type="Proteomes" id="UP000008144"/>
    </source>
</evidence>
<feature type="transmembrane region" description="Helical" evidence="6">
    <location>
        <begin position="156"/>
        <end position="177"/>
    </location>
</feature>
<dbReference type="FunFam" id="1.20.1070.10:FF:001072">
    <property type="entry name" value="lysophosphatidic acid receptor 1-B-like"/>
    <property type="match status" value="1"/>
</dbReference>
<feature type="transmembrane region" description="Helical" evidence="6">
    <location>
        <begin position="48"/>
        <end position="68"/>
    </location>
</feature>
<keyword evidence="3 6" id="KW-0812">Transmembrane</keyword>
<dbReference type="Pfam" id="PF00001">
    <property type="entry name" value="7tm_1"/>
    <property type="match status" value="1"/>
</dbReference>
<evidence type="ECO:0000256" key="3">
    <source>
        <dbReference type="ARBA" id="ARBA00022692"/>
    </source>
</evidence>
<dbReference type="FunCoup" id="F6SHX3">
    <property type="interactions" value="1"/>
</dbReference>
<evidence type="ECO:0000256" key="1">
    <source>
        <dbReference type="ARBA" id="ARBA00004651"/>
    </source>
</evidence>
<feature type="transmembrane region" description="Helical" evidence="6">
    <location>
        <begin position="309"/>
        <end position="330"/>
    </location>
</feature>
<evidence type="ECO:0000259" key="7">
    <source>
        <dbReference type="PROSITE" id="PS50262"/>
    </source>
</evidence>
<evidence type="ECO:0000256" key="6">
    <source>
        <dbReference type="SAM" id="Phobius"/>
    </source>
</evidence>
<evidence type="ECO:0000256" key="5">
    <source>
        <dbReference type="ARBA" id="ARBA00023136"/>
    </source>
</evidence>
<dbReference type="GO" id="GO:0004930">
    <property type="term" value="F:G protein-coupled receptor activity"/>
    <property type="evidence" value="ECO:0000318"/>
    <property type="project" value="GO_Central"/>
</dbReference>
<keyword evidence="5 6" id="KW-0472">Membrane</keyword>
<dbReference type="AlphaFoldDB" id="F6SHX3"/>
<dbReference type="OMA" id="TWICAIS"/>
<reference evidence="8" key="4">
    <citation type="submission" date="2025-09" db="UniProtKB">
        <authorList>
            <consortium name="Ensembl"/>
        </authorList>
    </citation>
    <scope>IDENTIFICATION</scope>
</reference>
<keyword evidence="9" id="KW-1185">Reference proteome</keyword>
<dbReference type="Gene3D" id="1.20.1070.10">
    <property type="entry name" value="Rhodopsin 7-helix transmembrane proteins"/>
    <property type="match status" value="1"/>
</dbReference>
<dbReference type="EMBL" id="EAAA01001580">
    <property type="status" value="NOT_ANNOTATED_CDS"/>
    <property type="molecule type" value="Genomic_DNA"/>
</dbReference>
<proteinExistence type="predicted"/>
<feature type="domain" description="G-protein coupled receptors family 1 profile" evidence="7">
    <location>
        <begin position="60"/>
        <end position="328"/>
    </location>
</feature>
<dbReference type="Ensembl" id="ENSCINT00000012169.3">
    <property type="protein sequence ID" value="ENSCINP00000012169.3"/>
    <property type="gene ID" value="ENSCING00000005899.3"/>
</dbReference>
<dbReference type="HOGENOM" id="CLU_720688_0_0_1"/>
<dbReference type="PROSITE" id="PS50262">
    <property type="entry name" value="G_PROTEIN_RECEP_F1_2"/>
    <property type="match status" value="1"/>
</dbReference>
<accession>F6SHX3</accession>
<dbReference type="InParanoid" id="F6SHX3"/>
<organism evidence="8 9">
    <name type="scientific">Ciona intestinalis</name>
    <name type="common">Transparent sea squirt</name>
    <name type="synonym">Ascidia intestinalis</name>
    <dbReference type="NCBI Taxonomy" id="7719"/>
    <lineage>
        <taxon>Eukaryota</taxon>
        <taxon>Metazoa</taxon>
        <taxon>Chordata</taxon>
        <taxon>Tunicata</taxon>
        <taxon>Ascidiacea</taxon>
        <taxon>Phlebobranchia</taxon>
        <taxon>Cionidae</taxon>
        <taxon>Ciona</taxon>
    </lineage>
</organism>
<dbReference type="GO" id="GO:0043410">
    <property type="term" value="P:positive regulation of MAPK cascade"/>
    <property type="evidence" value="ECO:0000318"/>
    <property type="project" value="GO_Central"/>
</dbReference>